<dbReference type="Pfam" id="PF00126">
    <property type="entry name" value="HTH_1"/>
    <property type="match status" value="1"/>
</dbReference>
<dbReference type="PROSITE" id="PS50931">
    <property type="entry name" value="HTH_LYSR"/>
    <property type="match status" value="1"/>
</dbReference>
<reference evidence="6 7" key="1">
    <citation type="submission" date="2023-05" db="EMBL/GenBank/DDBJ databases">
        <title>Pseudodonghicola sp. nov.</title>
        <authorList>
            <person name="Huang J."/>
        </authorList>
    </citation>
    <scope>NUCLEOTIDE SEQUENCE [LARGE SCALE GENOMIC DNA]</scope>
    <source>
        <strain evidence="6 7">IC7</strain>
    </source>
</reference>
<name>A0ABT7F1S8_9RHOB</name>
<dbReference type="RefSeq" id="WP_284481380.1">
    <property type="nucleotide sequence ID" value="NZ_JASNJD010000008.1"/>
</dbReference>
<protein>
    <submittedName>
        <fullName evidence="6">LysR substrate-binding domain-containing protein</fullName>
    </submittedName>
</protein>
<gene>
    <name evidence="6" type="ORF">QO033_12850</name>
</gene>
<accession>A0ABT7F1S8</accession>
<evidence type="ECO:0000256" key="1">
    <source>
        <dbReference type="ARBA" id="ARBA00009437"/>
    </source>
</evidence>
<sequence length="312" mass="34279">MHPLRRKLPSLNCLYAIDAVARHGSFTAAARELGLSQPAVSKAIKSAEAHMGFDLFERRTGGLDVTDKGRAVCEEVAAVLARLLAVTAHDGAQTAQKTISVSFSPSFVSMWLLPRLPEFQSLHPGISFRISENTGRPKAADMSFDFSTRLGDGDWSDVTAWTFAPEILHAVAAPDYVAAHPGVMALETLPEATLLHAVEAQRERMNWSAWFRAAGLRDLQLEEGMVFSDYHAAVQAALLGQGVALGWEHLVQAYVEARKLQFVAGTSVTTGRNFYLVTPARRQLAPHHHLFRDWAIGKARSEFARAHPPHRV</sequence>
<dbReference type="Gene3D" id="1.10.10.10">
    <property type="entry name" value="Winged helix-like DNA-binding domain superfamily/Winged helix DNA-binding domain"/>
    <property type="match status" value="1"/>
</dbReference>
<comment type="similarity">
    <text evidence="1">Belongs to the LysR transcriptional regulatory family.</text>
</comment>
<dbReference type="SUPFAM" id="SSF53850">
    <property type="entry name" value="Periplasmic binding protein-like II"/>
    <property type="match status" value="1"/>
</dbReference>
<evidence type="ECO:0000313" key="7">
    <source>
        <dbReference type="Proteomes" id="UP001243757"/>
    </source>
</evidence>
<evidence type="ECO:0000256" key="3">
    <source>
        <dbReference type="ARBA" id="ARBA00023125"/>
    </source>
</evidence>
<evidence type="ECO:0000313" key="6">
    <source>
        <dbReference type="EMBL" id="MDK3018565.1"/>
    </source>
</evidence>
<dbReference type="InterPro" id="IPR036390">
    <property type="entry name" value="WH_DNA-bd_sf"/>
</dbReference>
<keyword evidence="3" id="KW-0238">DNA-binding</keyword>
<dbReference type="InterPro" id="IPR005119">
    <property type="entry name" value="LysR_subst-bd"/>
</dbReference>
<dbReference type="InterPro" id="IPR058163">
    <property type="entry name" value="LysR-type_TF_proteobact-type"/>
</dbReference>
<proteinExistence type="inferred from homology"/>
<dbReference type="Pfam" id="PF03466">
    <property type="entry name" value="LysR_substrate"/>
    <property type="match status" value="1"/>
</dbReference>
<dbReference type="PANTHER" id="PTHR30537:SF74">
    <property type="entry name" value="HTH-TYPE TRANSCRIPTIONAL REGULATOR TRPI"/>
    <property type="match status" value="1"/>
</dbReference>
<keyword evidence="7" id="KW-1185">Reference proteome</keyword>
<evidence type="ECO:0000256" key="4">
    <source>
        <dbReference type="ARBA" id="ARBA00023163"/>
    </source>
</evidence>
<dbReference type="PANTHER" id="PTHR30537">
    <property type="entry name" value="HTH-TYPE TRANSCRIPTIONAL REGULATOR"/>
    <property type="match status" value="1"/>
</dbReference>
<evidence type="ECO:0000259" key="5">
    <source>
        <dbReference type="PROSITE" id="PS50931"/>
    </source>
</evidence>
<organism evidence="6 7">
    <name type="scientific">Pseudodonghicola flavimaris</name>
    <dbReference type="NCBI Taxonomy" id="3050036"/>
    <lineage>
        <taxon>Bacteria</taxon>
        <taxon>Pseudomonadati</taxon>
        <taxon>Pseudomonadota</taxon>
        <taxon>Alphaproteobacteria</taxon>
        <taxon>Rhodobacterales</taxon>
        <taxon>Paracoccaceae</taxon>
        <taxon>Pseudodonghicola</taxon>
    </lineage>
</organism>
<dbReference type="PRINTS" id="PR00039">
    <property type="entry name" value="HTHLYSR"/>
</dbReference>
<keyword evidence="2" id="KW-0805">Transcription regulation</keyword>
<evidence type="ECO:0000256" key="2">
    <source>
        <dbReference type="ARBA" id="ARBA00023015"/>
    </source>
</evidence>
<dbReference type="InterPro" id="IPR000847">
    <property type="entry name" value="LysR_HTH_N"/>
</dbReference>
<dbReference type="Proteomes" id="UP001243757">
    <property type="component" value="Unassembled WGS sequence"/>
</dbReference>
<dbReference type="Gene3D" id="3.40.190.10">
    <property type="entry name" value="Periplasmic binding protein-like II"/>
    <property type="match status" value="2"/>
</dbReference>
<dbReference type="InterPro" id="IPR036388">
    <property type="entry name" value="WH-like_DNA-bd_sf"/>
</dbReference>
<dbReference type="SUPFAM" id="SSF46785">
    <property type="entry name" value="Winged helix' DNA-binding domain"/>
    <property type="match status" value="1"/>
</dbReference>
<feature type="domain" description="HTH lysR-type" evidence="5">
    <location>
        <begin position="9"/>
        <end position="66"/>
    </location>
</feature>
<keyword evidence="4" id="KW-0804">Transcription</keyword>
<dbReference type="EMBL" id="JASNJD010000008">
    <property type="protein sequence ID" value="MDK3018565.1"/>
    <property type="molecule type" value="Genomic_DNA"/>
</dbReference>
<comment type="caution">
    <text evidence="6">The sequence shown here is derived from an EMBL/GenBank/DDBJ whole genome shotgun (WGS) entry which is preliminary data.</text>
</comment>